<dbReference type="CDD" id="cd06279">
    <property type="entry name" value="PBP1_LacI-like"/>
    <property type="match status" value="1"/>
</dbReference>
<name>A0A917FP08_9NOCA</name>
<keyword evidence="6" id="KW-1185">Reference proteome</keyword>
<dbReference type="GO" id="GO:0003700">
    <property type="term" value="F:DNA-binding transcription factor activity"/>
    <property type="evidence" value="ECO:0007669"/>
    <property type="project" value="TreeGrafter"/>
</dbReference>
<evidence type="ECO:0000256" key="1">
    <source>
        <dbReference type="ARBA" id="ARBA00023015"/>
    </source>
</evidence>
<dbReference type="SUPFAM" id="SSF53822">
    <property type="entry name" value="Periplasmic binding protein-like I"/>
    <property type="match status" value="1"/>
</dbReference>
<dbReference type="RefSeq" id="WP_188543399.1">
    <property type="nucleotide sequence ID" value="NZ_BMCU01000001.1"/>
</dbReference>
<dbReference type="InterPro" id="IPR046335">
    <property type="entry name" value="LacI/GalR-like_sensor"/>
</dbReference>
<comment type="caution">
    <text evidence="5">The sequence shown here is derived from an EMBL/GenBank/DDBJ whole genome shotgun (WGS) entry which is preliminary data.</text>
</comment>
<dbReference type="GO" id="GO:0000976">
    <property type="term" value="F:transcription cis-regulatory region binding"/>
    <property type="evidence" value="ECO:0007669"/>
    <property type="project" value="TreeGrafter"/>
</dbReference>
<dbReference type="EMBL" id="BMCU01000001">
    <property type="protein sequence ID" value="GGF96774.1"/>
    <property type="molecule type" value="Genomic_DNA"/>
</dbReference>
<reference evidence="5" key="1">
    <citation type="journal article" date="2014" name="Int. J. Syst. Evol. Microbiol.">
        <title>Complete genome sequence of Corynebacterium casei LMG S-19264T (=DSM 44701T), isolated from a smear-ripened cheese.</title>
        <authorList>
            <consortium name="US DOE Joint Genome Institute (JGI-PGF)"/>
            <person name="Walter F."/>
            <person name="Albersmeier A."/>
            <person name="Kalinowski J."/>
            <person name="Ruckert C."/>
        </authorList>
    </citation>
    <scope>NUCLEOTIDE SEQUENCE</scope>
    <source>
        <strain evidence="5">CCM 7905</strain>
    </source>
</reference>
<dbReference type="Gene3D" id="1.10.260.40">
    <property type="entry name" value="lambda repressor-like DNA-binding domains"/>
    <property type="match status" value="1"/>
</dbReference>
<keyword evidence="3" id="KW-0804">Transcription</keyword>
<dbReference type="InterPro" id="IPR000843">
    <property type="entry name" value="HTH_LacI"/>
</dbReference>
<dbReference type="PANTHER" id="PTHR30146">
    <property type="entry name" value="LACI-RELATED TRANSCRIPTIONAL REPRESSOR"/>
    <property type="match status" value="1"/>
</dbReference>
<gene>
    <name evidence="5" type="ORF">GCM10007304_08440</name>
</gene>
<dbReference type="Proteomes" id="UP000654257">
    <property type="component" value="Unassembled WGS sequence"/>
</dbReference>
<evidence type="ECO:0000256" key="3">
    <source>
        <dbReference type="ARBA" id="ARBA00023163"/>
    </source>
</evidence>
<dbReference type="PROSITE" id="PS50932">
    <property type="entry name" value="HTH_LACI_2"/>
    <property type="match status" value="1"/>
</dbReference>
<proteinExistence type="predicted"/>
<dbReference type="InterPro" id="IPR028082">
    <property type="entry name" value="Peripla_BP_I"/>
</dbReference>
<sequence>MANTVTMAEVAKAAGVSLMSVSYAFGQPDRVSDATRLKVREAAERLGYTGPHRGAQSLRRGTTNNLGVVLTEKLSYAFDDAQARQYLSGIADACLDTDTGLVLLPNARIGRDVERIRDAHVDGFVLWTTVSDDPVLDAVVGTGKPVCIQGGPRHPGTAFVGIDDVRAAIDIATLGLVGSTRPAVLSFPMDHRRAAGVVHGPDPDDATFPVTRHRLAGYRQAVTAAGLSWDETPVAFVPSNIRDHGAAAARNILGATDALLAMSDELAFGASDVAAEMSLHIPDDFSLTGWDDSAAAATAGLTTVAQSLYDQGRAAARFVLGQSTTIDEATFRVVVRSSTR</sequence>
<evidence type="ECO:0000259" key="4">
    <source>
        <dbReference type="PROSITE" id="PS50932"/>
    </source>
</evidence>
<dbReference type="SMART" id="SM00354">
    <property type="entry name" value="HTH_LACI"/>
    <property type="match status" value="1"/>
</dbReference>
<evidence type="ECO:0000313" key="5">
    <source>
        <dbReference type="EMBL" id="GGF96774.1"/>
    </source>
</evidence>
<dbReference type="Gene3D" id="3.40.50.2300">
    <property type="match status" value="2"/>
</dbReference>
<dbReference type="CDD" id="cd01392">
    <property type="entry name" value="HTH_LacI"/>
    <property type="match status" value="1"/>
</dbReference>
<keyword evidence="1" id="KW-0805">Transcription regulation</keyword>
<accession>A0A917FP08</accession>
<dbReference type="PANTHER" id="PTHR30146:SF138">
    <property type="entry name" value="TRANSCRIPTIONAL REGULATORY PROTEIN"/>
    <property type="match status" value="1"/>
</dbReference>
<organism evidence="5 6">
    <name type="scientific">Rhodococcoides trifolii</name>
    <dbReference type="NCBI Taxonomy" id="908250"/>
    <lineage>
        <taxon>Bacteria</taxon>
        <taxon>Bacillati</taxon>
        <taxon>Actinomycetota</taxon>
        <taxon>Actinomycetes</taxon>
        <taxon>Mycobacteriales</taxon>
        <taxon>Nocardiaceae</taxon>
        <taxon>Rhodococcoides</taxon>
    </lineage>
</organism>
<protein>
    <submittedName>
        <fullName evidence="5">LacI family transcriptional regulator</fullName>
    </submittedName>
</protein>
<keyword evidence="2" id="KW-0238">DNA-binding</keyword>
<dbReference type="AlphaFoldDB" id="A0A917FP08"/>
<evidence type="ECO:0000256" key="2">
    <source>
        <dbReference type="ARBA" id="ARBA00023125"/>
    </source>
</evidence>
<evidence type="ECO:0000313" key="6">
    <source>
        <dbReference type="Proteomes" id="UP000654257"/>
    </source>
</evidence>
<dbReference type="Pfam" id="PF00356">
    <property type="entry name" value="LacI"/>
    <property type="match status" value="1"/>
</dbReference>
<dbReference type="SUPFAM" id="SSF47413">
    <property type="entry name" value="lambda repressor-like DNA-binding domains"/>
    <property type="match status" value="1"/>
</dbReference>
<dbReference type="InterPro" id="IPR010982">
    <property type="entry name" value="Lambda_DNA-bd_dom_sf"/>
</dbReference>
<feature type="domain" description="HTH lacI-type" evidence="4">
    <location>
        <begin position="5"/>
        <end position="60"/>
    </location>
</feature>
<dbReference type="Pfam" id="PF13377">
    <property type="entry name" value="Peripla_BP_3"/>
    <property type="match status" value="1"/>
</dbReference>
<reference evidence="5" key="2">
    <citation type="submission" date="2020-09" db="EMBL/GenBank/DDBJ databases">
        <authorList>
            <person name="Sun Q."/>
            <person name="Sedlacek I."/>
        </authorList>
    </citation>
    <scope>NUCLEOTIDE SEQUENCE</scope>
    <source>
        <strain evidence="5">CCM 7905</strain>
    </source>
</reference>